<feature type="region of interest" description="Disordered" evidence="1">
    <location>
        <begin position="169"/>
        <end position="205"/>
    </location>
</feature>
<reference evidence="3 4" key="1">
    <citation type="submission" date="2020-04" db="EMBL/GenBank/DDBJ databases">
        <authorList>
            <person name="Laetsch R D."/>
            <person name="Stevens L."/>
            <person name="Kumar S."/>
            <person name="Blaxter L. M."/>
        </authorList>
    </citation>
    <scope>NUCLEOTIDE SEQUENCE [LARGE SCALE GENOMIC DNA]</scope>
</reference>
<accession>A0A8S1ECM3</accession>
<sequence>MSLIASLYATYRVYMLRMFICEVERYVVDVLDEALQILLPMGICHAICNANLSTANFTMKSHFAEITRQKENRYPDDVTVPPSDIELLYDFFGDEEVRGSRSKTISINVGDQKLLPNAKPAGPVTSPLQKTLTGIKSVLQAKKTPQTEDAKRERALNIDTKTTDSIAEVKKTQKSAETTTLKTDVPKTRPKSNRYPPAESDGLTKRKTIENSSKTQNSLNMNAIKSNNQNEYKMNERLGMFQCADCLQSPYALFPTVCELEAHIASDHLNFFPYECEKCRYAKFPTEYTLIAHYRGDHGMTEFVVKYRYNEEVPQKKDILNMKLQASIHISKNNEANINSVIKYEPELDLPLPVSSAMPTSSNMSPMQVQNPSLPTSSTYLSPIQNEIMVPDEYSNLTVGEVLMKKAGRFSSKKDILKKPGIRCKMCGETVANQRSSKVYHANTRHGKFEMYRCTICDRTWNTIARSDVTKHVKSHHSNKDGVIDMSVLIDNRKAVADKLKKITEKCFPSEKKYQLMGISDGKPVIGTVDYEENTAQSENLKDDGQNLYDEDDTEENFAIVE</sequence>
<dbReference type="InterPro" id="IPR055987">
    <property type="entry name" value="DUF7565"/>
</dbReference>
<protein>
    <recommendedName>
        <fullName evidence="2">C2H2-type domain-containing protein</fullName>
    </recommendedName>
</protein>
<evidence type="ECO:0000256" key="1">
    <source>
        <dbReference type="SAM" id="MobiDB-lite"/>
    </source>
</evidence>
<dbReference type="Proteomes" id="UP000494206">
    <property type="component" value="Unassembled WGS sequence"/>
</dbReference>
<dbReference type="EMBL" id="CADEPM010000001">
    <property type="protein sequence ID" value="CAB3397314.1"/>
    <property type="molecule type" value="Genomic_DNA"/>
</dbReference>
<organism evidence="3 4">
    <name type="scientific">Caenorhabditis bovis</name>
    <dbReference type="NCBI Taxonomy" id="2654633"/>
    <lineage>
        <taxon>Eukaryota</taxon>
        <taxon>Metazoa</taxon>
        <taxon>Ecdysozoa</taxon>
        <taxon>Nematoda</taxon>
        <taxon>Chromadorea</taxon>
        <taxon>Rhabditida</taxon>
        <taxon>Rhabditina</taxon>
        <taxon>Rhabditomorpha</taxon>
        <taxon>Rhabditoidea</taxon>
        <taxon>Rhabditidae</taxon>
        <taxon>Peloderinae</taxon>
        <taxon>Caenorhabditis</taxon>
    </lineage>
</organism>
<dbReference type="Pfam" id="PF24446">
    <property type="entry name" value="DUF7565"/>
    <property type="match status" value="1"/>
</dbReference>
<dbReference type="OrthoDB" id="5773536at2759"/>
<keyword evidence="4" id="KW-1185">Reference proteome</keyword>
<dbReference type="SMART" id="SM00355">
    <property type="entry name" value="ZnF_C2H2"/>
    <property type="match status" value="4"/>
</dbReference>
<proteinExistence type="predicted"/>
<comment type="caution">
    <text evidence="3">The sequence shown here is derived from an EMBL/GenBank/DDBJ whole genome shotgun (WGS) entry which is preliminary data.</text>
</comment>
<dbReference type="AlphaFoldDB" id="A0A8S1ECM3"/>
<gene>
    <name evidence="3" type="ORF">CBOVIS_LOCUS744</name>
</gene>
<dbReference type="InterPro" id="IPR013087">
    <property type="entry name" value="Znf_C2H2_type"/>
</dbReference>
<evidence type="ECO:0000313" key="3">
    <source>
        <dbReference type="EMBL" id="CAB3397314.1"/>
    </source>
</evidence>
<name>A0A8S1ECM3_9PELO</name>
<dbReference type="Gene3D" id="3.30.160.60">
    <property type="entry name" value="Classic Zinc Finger"/>
    <property type="match status" value="2"/>
</dbReference>
<evidence type="ECO:0000259" key="2">
    <source>
        <dbReference type="SMART" id="SM00355"/>
    </source>
</evidence>
<feature type="domain" description="C2H2-type" evidence="2">
    <location>
        <begin position="422"/>
        <end position="446"/>
    </location>
</feature>
<feature type="domain" description="C2H2-type" evidence="2">
    <location>
        <begin position="241"/>
        <end position="268"/>
    </location>
</feature>
<feature type="domain" description="C2H2-type" evidence="2">
    <location>
        <begin position="452"/>
        <end position="476"/>
    </location>
</feature>
<evidence type="ECO:0000313" key="4">
    <source>
        <dbReference type="Proteomes" id="UP000494206"/>
    </source>
</evidence>
<feature type="domain" description="C2H2-type" evidence="2">
    <location>
        <begin position="274"/>
        <end position="298"/>
    </location>
</feature>